<protein>
    <submittedName>
        <fullName evidence="1">Uncharacterized protein</fullName>
    </submittedName>
</protein>
<dbReference type="EMBL" id="JBEEWF010000007">
    <property type="protein sequence ID" value="MEQ5348819.1"/>
    <property type="molecule type" value="Genomic_DNA"/>
</dbReference>
<keyword evidence="2" id="KW-1185">Reference proteome</keyword>
<dbReference type="RefSeq" id="WP_161706776.1">
    <property type="nucleotide sequence ID" value="NZ_JBEEWF010000007.1"/>
</dbReference>
<gene>
    <name evidence="1" type="ORF">ABN253_11555</name>
</gene>
<comment type="caution">
    <text evidence="1">The sequence shown here is derived from an EMBL/GenBank/DDBJ whole genome shotgun (WGS) entry which is preliminary data.</text>
</comment>
<reference evidence="1 2" key="1">
    <citation type="submission" date="2024-04" db="EMBL/GenBank/DDBJ databases">
        <title>Role of Flies in the Dissemination of Carbapenem-Resistant Enterobacteriaceae (CRE): An Epidemiological and Genomic Study in China.</title>
        <authorList>
            <person name="Kaichao C."/>
            <person name="Zhang R."/>
            <person name="Chen S."/>
        </authorList>
    </citation>
    <scope>NUCLEOTIDE SEQUENCE [LARGE SCALE GENOMIC DNA]</scope>
    <source>
        <strain evidence="2">fly-1011</strain>
    </source>
</reference>
<evidence type="ECO:0000313" key="2">
    <source>
        <dbReference type="Proteomes" id="UP001436462"/>
    </source>
</evidence>
<name>A0ABV1LAQ1_9GAMM</name>
<proteinExistence type="predicted"/>
<dbReference type="Proteomes" id="UP001436462">
    <property type="component" value="Unassembled WGS sequence"/>
</dbReference>
<accession>A0ABV1LAQ1</accession>
<sequence length="69" mass="7875">MAHELNLEAVAKKSSQLNALLFQLNNLRIPESPDVETLIELAHELSGDVVNWILEENAQRDNDHDKRNN</sequence>
<evidence type="ECO:0000313" key="1">
    <source>
        <dbReference type="EMBL" id="MEQ5348819.1"/>
    </source>
</evidence>
<organism evidence="1 2">
    <name type="scientific">Proteus genomosp. 6</name>
    <dbReference type="NCBI Taxonomy" id="1311820"/>
    <lineage>
        <taxon>Bacteria</taxon>
        <taxon>Pseudomonadati</taxon>
        <taxon>Pseudomonadota</taxon>
        <taxon>Gammaproteobacteria</taxon>
        <taxon>Enterobacterales</taxon>
        <taxon>Morganellaceae</taxon>
        <taxon>Proteus</taxon>
    </lineage>
</organism>